<comment type="function">
    <text evidence="1">Involved in the transposition of the insertion sequence.</text>
</comment>
<dbReference type="KEGG" id="grc:GI584_21770"/>
<dbReference type="SUPFAM" id="SSF53098">
    <property type="entry name" value="Ribonuclease H-like"/>
    <property type="match status" value="1"/>
</dbReference>
<dbReference type="InterPro" id="IPR009057">
    <property type="entry name" value="Homeodomain-like_sf"/>
</dbReference>
<dbReference type="SUPFAM" id="SSF48295">
    <property type="entry name" value="TrpR-like"/>
    <property type="match status" value="1"/>
</dbReference>
<dbReference type="Pfam" id="PF00665">
    <property type="entry name" value="rve"/>
    <property type="match status" value="1"/>
</dbReference>
<dbReference type="InterPro" id="IPR048020">
    <property type="entry name" value="Transpos_IS3"/>
</dbReference>
<dbReference type="PROSITE" id="PS50994">
    <property type="entry name" value="INTEGRASE"/>
    <property type="match status" value="1"/>
</dbReference>
<evidence type="ECO:0000313" key="4">
    <source>
        <dbReference type="Proteomes" id="UP000339690"/>
    </source>
</evidence>
<evidence type="ECO:0000256" key="1">
    <source>
        <dbReference type="ARBA" id="ARBA00002286"/>
    </source>
</evidence>
<dbReference type="EMBL" id="CP045915">
    <property type="protein sequence ID" value="QGH36516.1"/>
    <property type="molecule type" value="Genomic_DNA"/>
</dbReference>
<dbReference type="Pfam" id="PF13276">
    <property type="entry name" value="HTH_21"/>
    <property type="match status" value="1"/>
</dbReference>
<dbReference type="Pfam" id="PF13333">
    <property type="entry name" value="rve_2"/>
    <property type="match status" value="1"/>
</dbReference>
<dbReference type="GO" id="GO:0015074">
    <property type="term" value="P:DNA integration"/>
    <property type="evidence" value="ECO:0007669"/>
    <property type="project" value="InterPro"/>
</dbReference>
<protein>
    <submittedName>
        <fullName evidence="3">IS3 family transposase</fullName>
    </submittedName>
</protein>
<name>A0A5Q2TNZ9_9BACI</name>
<dbReference type="RefSeq" id="WP_153792609.1">
    <property type="nucleotide sequence ID" value="NZ_CP045915.1"/>
</dbReference>
<dbReference type="Gene3D" id="3.30.420.10">
    <property type="entry name" value="Ribonuclease H-like superfamily/Ribonuclease H"/>
    <property type="match status" value="1"/>
</dbReference>
<evidence type="ECO:0000259" key="2">
    <source>
        <dbReference type="PROSITE" id="PS50994"/>
    </source>
</evidence>
<dbReference type="InterPro" id="IPR012337">
    <property type="entry name" value="RNaseH-like_sf"/>
</dbReference>
<dbReference type="AlphaFoldDB" id="A0A5Q2TNZ9"/>
<dbReference type="Proteomes" id="UP000339690">
    <property type="component" value="Chromosome"/>
</dbReference>
<dbReference type="NCBIfam" id="NF033516">
    <property type="entry name" value="transpos_IS3"/>
    <property type="match status" value="1"/>
</dbReference>
<keyword evidence="4" id="KW-1185">Reference proteome</keyword>
<evidence type="ECO:0000313" key="3">
    <source>
        <dbReference type="EMBL" id="QGH36516.1"/>
    </source>
</evidence>
<accession>A0A5Q2TNZ9</accession>
<organism evidence="3 4">
    <name type="scientific">Gracilibacillus salitolerans</name>
    <dbReference type="NCBI Taxonomy" id="2663022"/>
    <lineage>
        <taxon>Bacteria</taxon>
        <taxon>Bacillati</taxon>
        <taxon>Bacillota</taxon>
        <taxon>Bacilli</taxon>
        <taxon>Bacillales</taxon>
        <taxon>Bacillaceae</taxon>
        <taxon>Gracilibacillus</taxon>
    </lineage>
</organism>
<dbReference type="InterPro" id="IPR025948">
    <property type="entry name" value="HTH-like_dom"/>
</dbReference>
<dbReference type="Pfam" id="PF13384">
    <property type="entry name" value="HTH_23"/>
    <property type="match status" value="1"/>
</dbReference>
<dbReference type="PANTHER" id="PTHR46889">
    <property type="entry name" value="TRANSPOSASE INSF FOR INSERTION SEQUENCE IS3B-RELATED"/>
    <property type="match status" value="1"/>
</dbReference>
<dbReference type="Pfam" id="PF13518">
    <property type="entry name" value="HTH_28"/>
    <property type="match status" value="1"/>
</dbReference>
<dbReference type="InterPro" id="IPR050900">
    <property type="entry name" value="Transposase_IS3/IS150/IS904"/>
</dbReference>
<proteinExistence type="predicted"/>
<dbReference type="InterPro" id="IPR055247">
    <property type="entry name" value="InsJ-like_HTH"/>
</dbReference>
<dbReference type="GO" id="GO:0043565">
    <property type="term" value="F:sequence-specific DNA binding"/>
    <property type="evidence" value="ECO:0007669"/>
    <property type="project" value="InterPro"/>
</dbReference>
<reference evidence="3 4" key="1">
    <citation type="submission" date="2019-11" db="EMBL/GenBank/DDBJ databases">
        <title>Gracilibacillus salitolerans sp. nov., a moderate halophile isolated from a saline soil in northwest China.</title>
        <authorList>
            <person name="Gan L."/>
        </authorList>
    </citation>
    <scope>NUCLEOTIDE SEQUENCE [LARGE SCALE GENOMIC DNA]</scope>
    <source>
        <strain evidence="3 4">SCU50</strain>
    </source>
</reference>
<sequence length="387" mass="45704">MGKKVVYPEEIKREVIRLKLSGELTNKEIMEKFGIKNKTQINTWMRWYRNGEEHRLAQPIGKQYAFGKGPDDDSEISQLRKKVKYYEMRDELFGKVPRNRKEVVPEVFVEVVEAYKEQYTITTICECFEIPKSTYYRWKKRVSAELPLLHQLVIDICQSLSFRVGHRNVRGILQNDHKIKVNRKTVQKIMQKYNLQCQVKVKRRVYIAGESKFVVPNLLKQDFKADRPNQKWVTDITYLPYGEKMLYLSTIMDLYNNEIIAYKVSDTQEVKLVLDTLEAACKDRETYEVILHSDQGAQYTSYDFQELAKEKGITTSMSRKGNCFDNAVIESFHSSLKSEEFNTQNRVHLTNSIVLEKVESYMYYYNYIRPFTKLNCHSPVEFRTMVA</sequence>
<dbReference type="SUPFAM" id="SSF46689">
    <property type="entry name" value="Homeodomain-like"/>
    <property type="match status" value="1"/>
</dbReference>
<dbReference type="PANTHER" id="PTHR46889:SF5">
    <property type="entry name" value="INTEGRASE PROTEIN"/>
    <property type="match status" value="1"/>
</dbReference>
<gene>
    <name evidence="3" type="ORF">GI584_21770</name>
</gene>
<feature type="domain" description="Integrase catalytic" evidence="2">
    <location>
        <begin position="224"/>
        <end position="387"/>
    </location>
</feature>
<dbReference type="InterPro" id="IPR036397">
    <property type="entry name" value="RNaseH_sf"/>
</dbReference>
<dbReference type="InterPro" id="IPR001584">
    <property type="entry name" value="Integrase_cat-core"/>
</dbReference>
<dbReference type="InterPro" id="IPR010921">
    <property type="entry name" value="Trp_repressor/repl_initiator"/>
</dbReference>